<evidence type="ECO:0000256" key="9">
    <source>
        <dbReference type="ARBA" id="ARBA00032005"/>
    </source>
</evidence>
<evidence type="ECO:0000256" key="15">
    <source>
        <dbReference type="RuleBase" id="RU364006"/>
    </source>
</evidence>
<evidence type="ECO:0000256" key="10">
    <source>
        <dbReference type="ARBA" id="ARBA00049252"/>
    </source>
</evidence>
<dbReference type="InterPro" id="IPR050202">
    <property type="entry name" value="Cyt/Deoxycyt_deaminase"/>
</dbReference>
<evidence type="ECO:0000256" key="1">
    <source>
        <dbReference type="ARBA" id="ARBA00001947"/>
    </source>
</evidence>
<name>A0A2X2T2S2_CAPOC</name>
<feature type="binding site" evidence="14">
    <location>
        <position position="112"/>
    </location>
    <ligand>
        <name>Zn(2+)</name>
        <dbReference type="ChEBI" id="CHEBI:29105"/>
        <note>catalytic</note>
    </ligand>
</feature>
<dbReference type="EC" id="3.5.4.5" evidence="4 15"/>
<feature type="active site" description="Proton donor" evidence="12">
    <location>
        <position position="76"/>
    </location>
</feature>
<organism evidence="18 21">
    <name type="scientific">Capnocytophaga ochracea</name>
    <dbReference type="NCBI Taxonomy" id="1018"/>
    <lineage>
        <taxon>Bacteria</taxon>
        <taxon>Pseudomonadati</taxon>
        <taxon>Bacteroidota</taxon>
        <taxon>Flavobacteriia</taxon>
        <taxon>Flavobacteriales</taxon>
        <taxon>Flavobacteriaceae</taxon>
        <taxon>Capnocytophaga</taxon>
    </lineage>
</organism>
<dbReference type="GO" id="GO:0072527">
    <property type="term" value="P:pyrimidine-containing compound metabolic process"/>
    <property type="evidence" value="ECO:0007669"/>
    <property type="project" value="UniProtKB-ARBA"/>
</dbReference>
<dbReference type="AlphaFoldDB" id="A0A2X2T2S2"/>
<keyword evidence="8 14" id="KW-0862">Zinc</keyword>
<dbReference type="InterPro" id="IPR016192">
    <property type="entry name" value="APOBEC/CMP_deaminase_Zn-bd"/>
</dbReference>
<dbReference type="EMBL" id="UARG01000017">
    <property type="protein sequence ID" value="SQA77295.1"/>
    <property type="molecule type" value="Genomic_DNA"/>
</dbReference>
<dbReference type="Proteomes" id="UP000249891">
    <property type="component" value="Unassembled WGS sequence"/>
</dbReference>
<evidence type="ECO:0000313" key="18">
    <source>
        <dbReference type="EMBL" id="SQA94773.1"/>
    </source>
</evidence>
<dbReference type="Proteomes" id="UP000250169">
    <property type="component" value="Unassembled WGS sequence"/>
</dbReference>
<evidence type="ECO:0000256" key="3">
    <source>
        <dbReference type="ARBA" id="ARBA00006576"/>
    </source>
</evidence>
<dbReference type="InterPro" id="IPR006262">
    <property type="entry name" value="Cyt_deam_tetra"/>
</dbReference>
<dbReference type="GO" id="GO:0005829">
    <property type="term" value="C:cytosol"/>
    <property type="evidence" value="ECO:0007669"/>
    <property type="project" value="TreeGrafter"/>
</dbReference>
<dbReference type="Gene3D" id="3.40.140.10">
    <property type="entry name" value="Cytidine Deaminase, domain 2"/>
    <property type="match status" value="1"/>
</dbReference>
<reference evidence="19" key="2">
    <citation type="submission" date="2022-10" db="EMBL/GenBank/DDBJ databases">
        <title>Complete genome sequence of Capnocytophaga ochracea KCOM 2812 isolated from actinomycosis lesion.</title>
        <authorList>
            <person name="Kook J.-K."/>
            <person name="Park S.-N."/>
            <person name="Lim Y.K."/>
        </authorList>
    </citation>
    <scope>NUCLEOTIDE SEQUENCE</scope>
    <source>
        <strain evidence="19">KCOM 28121</strain>
    </source>
</reference>
<dbReference type="EMBL" id="CP110230">
    <property type="protein sequence ID" value="UZD41492.1"/>
    <property type="molecule type" value="Genomic_DNA"/>
</dbReference>
<evidence type="ECO:0000256" key="7">
    <source>
        <dbReference type="ARBA" id="ARBA00022801"/>
    </source>
</evidence>
<comment type="cofactor">
    <cofactor evidence="1 14 15">
        <name>Zn(2+)</name>
        <dbReference type="ChEBI" id="CHEBI:29105"/>
    </cofactor>
</comment>
<evidence type="ECO:0000259" key="16">
    <source>
        <dbReference type="PROSITE" id="PS51747"/>
    </source>
</evidence>
<keyword evidence="6 14" id="KW-0479">Metal-binding</keyword>
<comment type="similarity">
    <text evidence="3 15">Belongs to the cytidine and deoxycytidylate deaminase family.</text>
</comment>
<dbReference type="PROSITE" id="PS51747">
    <property type="entry name" value="CYT_DCMP_DEAMINASES_2"/>
    <property type="match status" value="1"/>
</dbReference>
<evidence type="ECO:0000256" key="11">
    <source>
        <dbReference type="ARBA" id="ARBA00049558"/>
    </source>
</evidence>
<gene>
    <name evidence="18" type="primary">cdd</name>
    <name evidence="18" type="ORF">NCTC11545_01968</name>
    <name evidence="17" type="ORF">NCTC11546_00497</name>
    <name evidence="19" type="ORF">OL231_02810</name>
</gene>
<protein>
    <recommendedName>
        <fullName evidence="5 15">Cytidine deaminase</fullName>
        <ecNumber evidence="4 15">3.5.4.5</ecNumber>
    </recommendedName>
    <alternativeName>
        <fullName evidence="9 15">Cytidine aminohydrolase</fullName>
    </alternativeName>
</protein>
<comment type="catalytic activity">
    <reaction evidence="11 15">
        <text>cytidine + H2O + H(+) = uridine + NH4(+)</text>
        <dbReference type="Rhea" id="RHEA:16069"/>
        <dbReference type="ChEBI" id="CHEBI:15377"/>
        <dbReference type="ChEBI" id="CHEBI:15378"/>
        <dbReference type="ChEBI" id="CHEBI:16704"/>
        <dbReference type="ChEBI" id="CHEBI:17562"/>
        <dbReference type="ChEBI" id="CHEBI:28938"/>
        <dbReference type="EC" id="3.5.4.5"/>
    </reaction>
</comment>
<evidence type="ECO:0000313" key="17">
    <source>
        <dbReference type="EMBL" id="SQA77295.1"/>
    </source>
</evidence>
<evidence type="ECO:0000256" key="6">
    <source>
        <dbReference type="ARBA" id="ARBA00022723"/>
    </source>
</evidence>
<dbReference type="GO" id="GO:0042802">
    <property type="term" value="F:identical protein binding"/>
    <property type="evidence" value="ECO:0007669"/>
    <property type="project" value="UniProtKB-ARBA"/>
</dbReference>
<proteinExistence type="inferred from homology"/>
<dbReference type="InterPro" id="IPR002125">
    <property type="entry name" value="CMP_dCMP_dom"/>
</dbReference>
<dbReference type="CDD" id="cd01283">
    <property type="entry name" value="cytidine_deaminase"/>
    <property type="match status" value="1"/>
</dbReference>
<evidence type="ECO:0000256" key="12">
    <source>
        <dbReference type="PIRSR" id="PIRSR606262-1"/>
    </source>
</evidence>
<dbReference type="OMA" id="IEIYFMG"/>
<dbReference type="Proteomes" id="UP001163262">
    <property type="component" value="Chromosome"/>
</dbReference>
<sequence>MKTEKQLNIKYSVFEGVTDLPKKAQELMQQAIMARENAYAPYSKFKVGAAVRLKNGQIFIGSNQENAAYPSGLCAERVAIYQASTQCPDEEIEMIAISGTAEDPTCYPVSPCGACRQSLSEYETKQKKLIPVYFMGAEGNIIRTASIKDLLPFLFDGSLM</sequence>
<comment type="catalytic activity">
    <reaction evidence="10 15">
        <text>2'-deoxycytidine + H2O + H(+) = 2'-deoxyuridine + NH4(+)</text>
        <dbReference type="Rhea" id="RHEA:13433"/>
        <dbReference type="ChEBI" id="CHEBI:15377"/>
        <dbReference type="ChEBI" id="CHEBI:15378"/>
        <dbReference type="ChEBI" id="CHEBI:15698"/>
        <dbReference type="ChEBI" id="CHEBI:16450"/>
        <dbReference type="ChEBI" id="CHEBI:28938"/>
        <dbReference type="EC" id="3.5.4.5"/>
    </reaction>
</comment>
<dbReference type="GO" id="GO:0004126">
    <property type="term" value="F:cytidine deaminase activity"/>
    <property type="evidence" value="ECO:0007669"/>
    <property type="project" value="UniProtKB-UniRule"/>
</dbReference>
<keyword evidence="7 15" id="KW-0378">Hydrolase</keyword>
<comment type="function">
    <text evidence="2 15">This enzyme scavenges exogenous and endogenous cytidine and 2'-deoxycytidine for UMP synthesis.</text>
</comment>
<dbReference type="GO" id="GO:0008270">
    <property type="term" value="F:zinc ion binding"/>
    <property type="evidence" value="ECO:0007669"/>
    <property type="project" value="UniProtKB-UniRule"/>
</dbReference>
<feature type="binding site" evidence="13">
    <location>
        <begin position="63"/>
        <end position="69"/>
    </location>
    <ligand>
        <name>substrate</name>
    </ligand>
</feature>
<dbReference type="PANTHER" id="PTHR11644">
    <property type="entry name" value="CYTIDINE DEAMINASE"/>
    <property type="match status" value="1"/>
</dbReference>
<dbReference type="PANTHER" id="PTHR11644:SF2">
    <property type="entry name" value="CYTIDINE DEAMINASE"/>
    <property type="match status" value="1"/>
</dbReference>
<feature type="binding site" evidence="14">
    <location>
        <position position="74"/>
    </location>
    <ligand>
        <name>Zn(2+)</name>
        <dbReference type="ChEBI" id="CHEBI:29105"/>
        <note>catalytic</note>
    </ligand>
</feature>
<dbReference type="PROSITE" id="PS00903">
    <property type="entry name" value="CYT_DCMP_DEAMINASES_1"/>
    <property type="match status" value="1"/>
</dbReference>
<evidence type="ECO:0000313" key="20">
    <source>
        <dbReference type="Proteomes" id="UP000249891"/>
    </source>
</evidence>
<evidence type="ECO:0000313" key="21">
    <source>
        <dbReference type="Proteomes" id="UP000250169"/>
    </source>
</evidence>
<dbReference type="NCBIfam" id="NF004064">
    <property type="entry name" value="PRK05578.1"/>
    <property type="match status" value="1"/>
</dbReference>
<feature type="binding site" evidence="14">
    <location>
        <position position="115"/>
    </location>
    <ligand>
        <name>Zn(2+)</name>
        <dbReference type="ChEBI" id="CHEBI:29105"/>
        <note>catalytic</note>
    </ligand>
</feature>
<evidence type="ECO:0000256" key="13">
    <source>
        <dbReference type="PIRSR" id="PIRSR606262-2"/>
    </source>
</evidence>
<feature type="domain" description="CMP/dCMP-type deaminase" evidence="16">
    <location>
        <begin position="22"/>
        <end position="158"/>
    </location>
</feature>
<dbReference type="EMBL" id="UAVS01000007">
    <property type="protein sequence ID" value="SQA94773.1"/>
    <property type="molecule type" value="Genomic_DNA"/>
</dbReference>
<dbReference type="InterPro" id="IPR016193">
    <property type="entry name" value="Cytidine_deaminase-like"/>
</dbReference>
<accession>A0A2X2T2S2</accession>
<dbReference type="Pfam" id="PF00383">
    <property type="entry name" value="dCMP_cyt_deam_1"/>
    <property type="match status" value="1"/>
</dbReference>
<evidence type="ECO:0000256" key="8">
    <source>
        <dbReference type="ARBA" id="ARBA00022833"/>
    </source>
</evidence>
<dbReference type="NCBIfam" id="TIGR01354">
    <property type="entry name" value="cyt_deam_tetra"/>
    <property type="match status" value="1"/>
</dbReference>
<dbReference type="SUPFAM" id="SSF53927">
    <property type="entry name" value="Cytidine deaminase-like"/>
    <property type="match status" value="1"/>
</dbReference>
<reference evidence="20 21" key="1">
    <citation type="submission" date="2018-06" db="EMBL/GenBank/DDBJ databases">
        <authorList>
            <consortium name="Pathogen Informatics"/>
            <person name="Doyle S."/>
        </authorList>
    </citation>
    <scope>NUCLEOTIDE SEQUENCE [LARGE SCALE GENOMIC DNA]</scope>
    <source>
        <strain evidence="18 21">NCTC11545</strain>
        <strain evidence="17 20">NCTC11546</strain>
    </source>
</reference>
<evidence type="ECO:0000256" key="2">
    <source>
        <dbReference type="ARBA" id="ARBA00003949"/>
    </source>
</evidence>
<dbReference type="RefSeq" id="WP_002671252.1">
    <property type="nucleotide sequence ID" value="NZ_CP082870.1"/>
</dbReference>
<evidence type="ECO:0000256" key="5">
    <source>
        <dbReference type="ARBA" id="ARBA00018266"/>
    </source>
</evidence>
<evidence type="ECO:0000256" key="4">
    <source>
        <dbReference type="ARBA" id="ARBA00012783"/>
    </source>
</evidence>
<evidence type="ECO:0000313" key="19">
    <source>
        <dbReference type="EMBL" id="UZD41492.1"/>
    </source>
</evidence>
<dbReference type="GO" id="GO:0055086">
    <property type="term" value="P:nucleobase-containing small molecule metabolic process"/>
    <property type="evidence" value="ECO:0007669"/>
    <property type="project" value="UniProtKB-ARBA"/>
</dbReference>
<evidence type="ECO:0000256" key="14">
    <source>
        <dbReference type="PIRSR" id="PIRSR606262-3"/>
    </source>
</evidence>